<protein>
    <submittedName>
        <fullName evidence="1">Uncharacterized protein</fullName>
    </submittedName>
</protein>
<dbReference type="Proteomes" id="UP001163603">
    <property type="component" value="Chromosome 7"/>
</dbReference>
<keyword evidence="2" id="KW-1185">Reference proteome</keyword>
<gene>
    <name evidence="1" type="ORF">Pint_26308</name>
</gene>
<organism evidence="1 2">
    <name type="scientific">Pistacia integerrima</name>
    <dbReference type="NCBI Taxonomy" id="434235"/>
    <lineage>
        <taxon>Eukaryota</taxon>
        <taxon>Viridiplantae</taxon>
        <taxon>Streptophyta</taxon>
        <taxon>Embryophyta</taxon>
        <taxon>Tracheophyta</taxon>
        <taxon>Spermatophyta</taxon>
        <taxon>Magnoliopsida</taxon>
        <taxon>eudicotyledons</taxon>
        <taxon>Gunneridae</taxon>
        <taxon>Pentapetalae</taxon>
        <taxon>rosids</taxon>
        <taxon>malvids</taxon>
        <taxon>Sapindales</taxon>
        <taxon>Anacardiaceae</taxon>
        <taxon>Pistacia</taxon>
    </lineage>
</organism>
<name>A0ACC0YFT7_9ROSI</name>
<evidence type="ECO:0000313" key="1">
    <source>
        <dbReference type="EMBL" id="KAJ0035149.1"/>
    </source>
</evidence>
<proteinExistence type="predicted"/>
<sequence>MAKPISSFVLSVLFLILFFDSSLAIPVTYNVLSLGAESDGKTDSSKAFLDAWSKACGSTEAATVYVPPGRFLLGKVEFKGQCNNNDIVIHIDGTLVAPSDYNVIGNAGNWLMFEHVNGVSINGGTLDGQGARLVDLQEDWKELPQWCHAQGVKVSASGISPNTDGIHVQSSTDVTIMNSRIGTGDDCVSIGPGATNLWIENVACGPGHGISIGSLGKDQEEAGVQNVTVKTATFTGTQNGVRIKSWGRPSSGFARNILFQHAIMNNVQNPIVIDQNYCPDNKDCPSQVSGVKISDVTYQDIHGTSASEVAVKFDCSSQYPCSGISMEDVKLTYNNQPAEASCSHADGSVFGVVQPNSCLLQ</sequence>
<dbReference type="EMBL" id="CM047742">
    <property type="protein sequence ID" value="KAJ0035149.1"/>
    <property type="molecule type" value="Genomic_DNA"/>
</dbReference>
<evidence type="ECO:0000313" key="2">
    <source>
        <dbReference type="Proteomes" id="UP001163603"/>
    </source>
</evidence>
<accession>A0ACC0YFT7</accession>
<comment type="caution">
    <text evidence="1">The sequence shown here is derived from an EMBL/GenBank/DDBJ whole genome shotgun (WGS) entry which is preliminary data.</text>
</comment>
<reference evidence="2" key="1">
    <citation type="journal article" date="2023" name="G3 (Bethesda)">
        <title>Genome assembly and association tests identify interacting loci associated with vigor, precocity, and sex in interspecific pistachio rootstocks.</title>
        <authorList>
            <person name="Palmer W."/>
            <person name="Jacygrad E."/>
            <person name="Sagayaradj S."/>
            <person name="Cavanaugh K."/>
            <person name="Han R."/>
            <person name="Bertier L."/>
            <person name="Beede B."/>
            <person name="Kafkas S."/>
            <person name="Golino D."/>
            <person name="Preece J."/>
            <person name="Michelmore R."/>
        </authorList>
    </citation>
    <scope>NUCLEOTIDE SEQUENCE [LARGE SCALE GENOMIC DNA]</scope>
</reference>